<feature type="compositionally biased region" description="Basic and acidic residues" evidence="13">
    <location>
        <begin position="170"/>
        <end position="184"/>
    </location>
</feature>
<comment type="subcellular location">
    <subcellularLocation>
        <location evidence="1 12">Membrane</location>
        <topology evidence="1 12">Multi-pass membrane protein</topology>
    </subcellularLocation>
</comment>
<dbReference type="Gene3D" id="2.60.40.1400">
    <property type="entry name" value="G protein-activated inward rectifier potassium channel 1"/>
    <property type="match status" value="1"/>
</dbReference>
<feature type="compositionally biased region" description="Polar residues" evidence="13">
    <location>
        <begin position="188"/>
        <end position="201"/>
    </location>
</feature>
<dbReference type="InterPro" id="IPR016449">
    <property type="entry name" value="K_chnl_inward-rec_Kir"/>
</dbReference>
<evidence type="ECO:0000256" key="5">
    <source>
        <dbReference type="ARBA" id="ARBA00022882"/>
    </source>
</evidence>
<keyword evidence="10 12" id="KW-0407">Ion channel</keyword>
<keyword evidence="4 12" id="KW-0812">Transmembrane</keyword>
<evidence type="ECO:0000256" key="8">
    <source>
        <dbReference type="ARBA" id="ARBA00023065"/>
    </source>
</evidence>
<evidence type="ECO:0000256" key="12">
    <source>
        <dbReference type="RuleBase" id="RU003822"/>
    </source>
</evidence>
<evidence type="ECO:0000256" key="4">
    <source>
        <dbReference type="ARBA" id="ARBA00022692"/>
    </source>
</evidence>
<sequence>MLLQSSVLLDQRNVSFQVDPSSDSPFLILPLTFYHTMDHSSPLRAWAAKDGGWADPELADFELLVILSATVEPTSATCQVRTSYLPDEILSSSRPSSPSPRRESTWPTLPSSTRRPRPRSRPYSNPPPPRVPPLPRSPESLPSPAPPSPSPPPPPGFPSCRAGSGPEGTDPEKIRLEQSYREGAQDPAQRQQTAQRSVSNV</sequence>
<dbReference type="PANTHER" id="PTHR11767:SF21">
    <property type="entry name" value="ATP-SENSITIVE INWARD RECTIFIER POTASSIUM CHANNEL 10"/>
    <property type="match status" value="1"/>
</dbReference>
<evidence type="ECO:0000256" key="9">
    <source>
        <dbReference type="ARBA" id="ARBA00023136"/>
    </source>
</evidence>
<dbReference type="GO" id="GO:0034765">
    <property type="term" value="P:regulation of monoatomic ion transmembrane transport"/>
    <property type="evidence" value="ECO:0007669"/>
    <property type="project" value="TreeGrafter"/>
</dbReference>
<dbReference type="GO" id="GO:1990573">
    <property type="term" value="P:potassium ion import across plasma membrane"/>
    <property type="evidence" value="ECO:0007669"/>
    <property type="project" value="TreeGrafter"/>
</dbReference>
<reference evidence="15" key="1">
    <citation type="submission" date="2022-07" db="EMBL/GenBank/DDBJ databases">
        <title>Chromosome-level genome of Muraenolepis orangiensis.</title>
        <authorList>
            <person name="Kim J."/>
        </authorList>
    </citation>
    <scope>NUCLEOTIDE SEQUENCE</scope>
    <source>
        <strain evidence="15">KU_S4_2022</strain>
        <tissue evidence="15">Muscle</tissue>
    </source>
</reference>
<dbReference type="EMBL" id="JANIIK010000111">
    <property type="protein sequence ID" value="KAJ3595029.1"/>
    <property type="molecule type" value="Genomic_DNA"/>
</dbReference>
<keyword evidence="7" id="KW-1133">Transmembrane helix</keyword>
<evidence type="ECO:0000256" key="7">
    <source>
        <dbReference type="ARBA" id="ARBA00022989"/>
    </source>
</evidence>
<keyword evidence="6 12" id="KW-0630">Potassium</keyword>
<dbReference type="AlphaFoldDB" id="A0A9Q0IDR8"/>
<evidence type="ECO:0000313" key="16">
    <source>
        <dbReference type="Proteomes" id="UP001148018"/>
    </source>
</evidence>
<dbReference type="PANTHER" id="PTHR11767">
    <property type="entry name" value="INWARD RECTIFIER POTASSIUM CHANNEL"/>
    <property type="match status" value="1"/>
</dbReference>
<dbReference type="Pfam" id="PF17655">
    <property type="entry name" value="IRK_C"/>
    <property type="match status" value="1"/>
</dbReference>
<name>A0A9Q0IDR8_9TELE</name>
<feature type="domain" description="Inward rectifier potassium channel C-terminal" evidence="14">
    <location>
        <begin position="7"/>
        <end position="90"/>
    </location>
</feature>
<keyword evidence="5 12" id="KW-0851">Voltage-gated channel</keyword>
<organism evidence="15 16">
    <name type="scientific">Muraenolepis orangiensis</name>
    <name type="common">Patagonian moray cod</name>
    <dbReference type="NCBI Taxonomy" id="630683"/>
    <lineage>
        <taxon>Eukaryota</taxon>
        <taxon>Metazoa</taxon>
        <taxon>Chordata</taxon>
        <taxon>Craniata</taxon>
        <taxon>Vertebrata</taxon>
        <taxon>Euteleostomi</taxon>
        <taxon>Actinopterygii</taxon>
        <taxon>Neopterygii</taxon>
        <taxon>Teleostei</taxon>
        <taxon>Neoteleostei</taxon>
        <taxon>Acanthomorphata</taxon>
        <taxon>Zeiogadaria</taxon>
        <taxon>Gadariae</taxon>
        <taxon>Gadiformes</taxon>
        <taxon>Muraenolepidoidei</taxon>
        <taxon>Muraenolepididae</taxon>
        <taxon>Muraenolepis</taxon>
    </lineage>
</organism>
<dbReference type="GO" id="GO:0007399">
    <property type="term" value="P:nervous system development"/>
    <property type="evidence" value="ECO:0007669"/>
    <property type="project" value="UniProtKB-ARBA"/>
</dbReference>
<evidence type="ECO:0000256" key="2">
    <source>
        <dbReference type="ARBA" id="ARBA00022448"/>
    </source>
</evidence>
<comment type="caution">
    <text evidence="15">The sequence shown here is derived from an EMBL/GenBank/DDBJ whole genome shotgun (WGS) entry which is preliminary data.</text>
</comment>
<keyword evidence="2 12" id="KW-0813">Transport</keyword>
<evidence type="ECO:0000256" key="3">
    <source>
        <dbReference type="ARBA" id="ARBA00022538"/>
    </source>
</evidence>
<keyword evidence="9" id="KW-0472">Membrane</keyword>
<accession>A0A9Q0IDR8</accession>
<evidence type="ECO:0000256" key="1">
    <source>
        <dbReference type="ARBA" id="ARBA00004141"/>
    </source>
</evidence>
<dbReference type="GO" id="GO:0005242">
    <property type="term" value="F:inward rectifier potassium channel activity"/>
    <property type="evidence" value="ECO:0007669"/>
    <property type="project" value="InterPro"/>
</dbReference>
<dbReference type="GO" id="GO:0005886">
    <property type="term" value="C:plasma membrane"/>
    <property type="evidence" value="ECO:0007669"/>
    <property type="project" value="TreeGrafter"/>
</dbReference>
<evidence type="ECO:0000259" key="14">
    <source>
        <dbReference type="Pfam" id="PF17655"/>
    </source>
</evidence>
<keyword evidence="8 12" id="KW-0406">Ion transport</keyword>
<evidence type="ECO:0000313" key="15">
    <source>
        <dbReference type="EMBL" id="KAJ3595029.1"/>
    </source>
</evidence>
<comment type="similarity">
    <text evidence="12">Belongs to the inward rectifier-type potassium channel (TC 1.A.2.1) family.</text>
</comment>
<dbReference type="InterPro" id="IPR014756">
    <property type="entry name" value="Ig_E-set"/>
</dbReference>
<comment type="catalytic activity">
    <reaction evidence="11">
        <text>K(+)(in) = K(+)(out)</text>
        <dbReference type="Rhea" id="RHEA:29463"/>
        <dbReference type="ChEBI" id="CHEBI:29103"/>
    </reaction>
</comment>
<evidence type="ECO:0000256" key="13">
    <source>
        <dbReference type="SAM" id="MobiDB-lite"/>
    </source>
</evidence>
<gene>
    <name evidence="15" type="ORF">NHX12_004334</name>
</gene>
<dbReference type="Proteomes" id="UP001148018">
    <property type="component" value="Unassembled WGS sequence"/>
</dbReference>
<dbReference type="PRINTS" id="PR01320">
    <property type="entry name" value="KIRCHANNEL"/>
</dbReference>
<dbReference type="SUPFAM" id="SSF81296">
    <property type="entry name" value="E set domains"/>
    <property type="match status" value="1"/>
</dbReference>
<protein>
    <recommendedName>
        <fullName evidence="14">Inward rectifier potassium channel C-terminal domain-containing protein</fullName>
    </recommendedName>
</protein>
<evidence type="ECO:0000256" key="10">
    <source>
        <dbReference type="ARBA" id="ARBA00023303"/>
    </source>
</evidence>
<feature type="region of interest" description="Disordered" evidence="13">
    <location>
        <begin position="89"/>
        <end position="201"/>
    </location>
</feature>
<keyword evidence="3 12" id="KW-0633">Potassium transport</keyword>
<dbReference type="InterPro" id="IPR041647">
    <property type="entry name" value="IRK_C"/>
</dbReference>
<evidence type="ECO:0000256" key="11">
    <source>
        <dbReference type="ARBA" id="ARBA00034430"/>
    </source>
</evidence>
<evidence type="ECO:0000256" key="6">
    <source>
        <dbReference type="ARBA" id="ARBA00022958"/>
    </source>
</evidence>
<dbReference type="OrthoDB" id="273257at2759"/>
<dbReference type="InterPro" id="IPR013518">
    <property type="entry name" value="K_chnl_inward-rec_Kir_cyto"/>
</dbReference>
<proteinExistence type="inferred from homology"/>
<keyword evidence="16" id="KW-1185">Reference proteome</keyword>
<feature type="compositionally biased region" description="Pro residues" evidence="13">
    <location>
        <begin position="124"/>
        <end position="157"/>
    </location>
</feature>
<dbReference type="GO" id="GO:0034702">
    <property type="term" value="C:monoatomic ion channel complex"/>
    <property type="evidence" value="ECO:0007669"/>
    <property type="project" value="UniProtKB-KW"/>
</dbReference>